<accession>A0A917W2W8</accession>
<organism evidence="1 2">
    <name type="scientific">Sporolactobacillus putidus</name>
    <dbReference type="NCBI Taxonomy" id="492735"/>
    <lineage>
        <taxon>Bacteria</taxon>
        <taxon>Bacillati</taxon>
        <taxon>Bacillota</taxon>
        <taxon>Bacilli</taxon>
        <taxon>Bacillales</taxon>
        <taxon>Sporolactobacillaceae</taxon>
        <taxon>Sporolactobacillus</taxon>
    </lineage>
</organism>
<dbReference type="EMBL" id="BMOK01000008">
    <property type="protein sequence ID" value="GGL57131.1"/>
    <property type="molecule type" value="Genomic_DNA"/>
</dbReference>
<reference evidence="1" key="2">
    <citation type="submission" date="2020-09" db="EMBL/GenBank/DDBJ databases">
        <authorList>
            <person name="Sun Q."/>
            <person name="Ohkuma M."/>
        </authorList>
    </citation>
    <scope>NUCLEOTIDE SEQUENCE</scope>
    <source>
        <strain evidence="1">JCM 15325</strain>
    </source>
</reference>
<dbReference type="AlphaFoldDB" id="A0A917W2W8"/>
<sequence>MDNNVKIIVKKYYIINKDAYVDKRINEHMDVLFKISSGCIKEVEQHIVHCCGHRVMVSLPIIIIQ</sequence>
<evidence type="ECO:0000313" key="1">
    <source>
        <dbReference type="EMBL" id="GGL57131.1"/>
    </source>
</evidence>
<protein>
    <submittedName>
        <fullName evidence="1">Uncharacterized protein</fullName>
    </submittedName>
</protein>
<gene>
    <name evidence="1" type="ORF">GCM10007968_21450</name>
</gene>
<name>A0A917W2W8_9BACL</name>
<comment type="caution">
    <text evidence="1">The sequence shown here is derived from an EMBL/GenBank/DDBJ whole genome shotgun (WGS) entry which is preliminary data.</text>
</comment>
<reference evidence="1" key="1">
    <citation type="journal article" date="2014" name="Int. J. Syst. Evol. Microbiol.">
        <title>Complete genome sequence of Corynebacterium casei LMG S-19264T (=DSM 44701T), isolated from a smear-ripened cheese.</title>
        <authorList>
            <consortium name="US DOE Joint Genome Institute (JGI-PGF)"/>
            <person name="Walter F."/>
            <person name="Albersmeier A."/>
            <person name="Kalinowski J."/>
            <person name="Ruckert C."/>
        </authorList>
    </citation>
    <scope>NUCLEOTIDE SEQUENCE</scope>
    <source>
        <strain evidence="1">JCM 15325</strain>
    </source>
</reference>
<keyword evidence="2" id="KW-1185">Reference proteome</keyword>
<dbReference type="Proteomes" id="UP000654670">
    <property type="component" value="Unassembled WGS sequence"/>
</dbReference>
<proteinExistence type="predicted"/>
<evidence type="ECO:0000313" key="2">
    <source>
        <dbReference type="Proteomes" id="UP000654670"/>
    </source>
</evidence>